<feature type="compositionally biased region" description="Acidic residues" evidence="1">
    <location>
        <begin position="60"/>
        <end position="71"/>
    </location>
</feature>
<sequence>MGKRKRVPAALHSELSEYNSLLRVLRTNDTLDLTKHITLSPPRRPRHTAQASSSKPDAPQVDEQDDGDDDEPPAKRGRPRKRDTWTRWPLLVNDVHVPEWGLEDEIGALVTLCLRNNPPKIPQYAKSAQVEDGDEGDADEDDEDPPPILPHLAQSASAFLASILALLALHTPARPQSMQNRLKPIGWQTVLDVLASCAEPAHPNSLIDPAMISNVKTRMEAIYGPCESHAPLRAALKYTSHAAARLEEADVALFSCAQPTRRQPKQRSEKRAPVVEEDVDSDDLDG</sequence>
<evidence type="ECO:0000256" key="1">
    <source>
        <dbReference type="SAM" id="MobiDB-lite"/>
    </source>
</evidence>
<reference evidence="2" key="1">
    <citation type="submission" date="2023-03" db="EMBL/GenBank/DDBJ databases">
        <title>Massive genome expansion in bonnet fungi (Mycena s.s.) driven by repeated elements and novel gene families across ecological guilds.</title>
        <authorList>
            <consortium name="Lawrence Berkeley National Laboratory"/>
            <person name="Harder C.B."/>
            <person name="Miyauchi S."/>
            <person name="Viragh M."/>
            <person name="Kuo A."/>
            <person name="Thoen E."/>
            <person name="Andreopoulos B."/>
            <person name="Lu D."/>
            <person name="Skrede I."/>
            <person name="Drula E."/>
            <person name="Henrissat B."/>
            <person name="Morin E."/>
            <person name="Kohler A."/>
            <person name="Barry K."/>
            <person name="LaButti K."/>
            <person name="Morin E."/>
            <person name="Salamov A."/>
            <person name="Lipzen A."/>
            <person name="Mereny Z."/>
            <person name="Hegedus B."/>
            <person name="Baldrian P."/>
            <person name="Stursova M."/>
            <person name="Weitz H."/>
            <person name="Taylor A."/>
            <person name="Grigoriev I.V."/>
            <person name="Nagy L.G."/>
            <person name="Martin F."/>
            <person name="Kauserud H."/>
        </authorList>
    </citation>
    <scope>NUCLEOTIDE SEQUENCE</scope>
    <source>
        <strain evidence="2">CBHHK067</strain>
    </source>
</reference>
<feature type="compositionally biased region" description="Acidic residues" evidence="1">
    <location>
        <begin position="275"/>
        <end position="286"/>
    </location>
</feature>
<organism evidence="2 3">
    <name type="scientific">Mycena rosella</name>
    <name type="common">Pink bonnet</name>
    <name type="synonym">Agaricus rosellus</name>
    <dbReference type="NCBI Taxonomy" id="1033263"/>
    <lineage>
        <taxon>Eukaryota</taxon>
        <taxon>Fungi</taxon>
        <taxon>Dikarya</taxon>
        <taxon>Basidiomycota</taxon>
        <taxon>Agaricomycotina</taxon>
        <taxon>Agaricomycetes</taxon>
        <taxon>Agaricomycetidae</taxon>
        <taxon>Agaricales</taxon>
        <taxon>Marasmiineae</taxon>
        <taxon>Mycenaceae</taxon>
        <taxon>Mycena</taxon>
    </lineage>
</organism>
<feature type="region of interest" description="Disordered" evidence="1">
    <location>
        <begin position="35"/>
        <end position="81"/>
    </location>
</feature>
<feature type="region of interest" description="Disordered" evidence="1">
    <location>
        <begin position="258"/>
        <end position="286"/>
    </location>
</feature>
<name>A0AAD7M774_MYCRO</name>
<evidence type="ECO:0000313" key="2">
    <source>
        <dbReference type="EMBL" id="KAJ7704376.1"/>
    </source>
</evidence>
<feature type="region of interest" description="Disordered" evidence="1">
    <location>
        <begin position="125"/>
        <end position="150"/>
    </location>
</feature>
<proteinExistence type="predicted"/>
<gene>
    <name evidence="2" type="ORF">B0H17DRAFT_1002960</name>
</gene>
<dbReference type="Proteomes" id="UP001221757">
    <property type="component" value="Unassembled WGS sequence"/>
</dbReference>
<comment type="caution">
    <text evidence="2">The sequence shown here is derived from an EMBL/GenBank/DDBJ whole genome shotgun (WGS) entry which is preliminary data.</text>
</comment>
<accession>A0AAD7M774</accession>
<dbReference type="AlphaFoldDB" id="A0AAD7M774"/>
<feature type="compositionally biased region" description="Acidic residues" evidence="1">
    <location>
        <begin position="131"/>
        <end position="145"/>
    </location>
</feature>
<keyword evidence="3" id="KW-1185">Reference proteome</keyword>
<protein>
    <submittedName>
        <fullName evidence="2">Uncharacterized protein</fullName>
    </submittedName>
</protein>
<evidence type="ECO:0000313" key="3">
    <source>
        <dbReference type="Proteomes" id="UP001221757"/>
    </source>
</evidence>
<dbReference type="EMBL" id="JARKIE010000010">
    <property type="protein sequence ID" value="KAJ7704376.1"/>
    <property type="molecule type" value="Genomic_DNA"/>
</dbReference>